<dbReference type="EMBL" id="BQKI01000002">
    <property type="protein sequence ID" value="GJM87694.1"/>
    <property type="molecule type" value="Genomic_DNA"/>
</dbReference>
<feature type="compositionally biased region" description="Polar residues" evidence="1">
    <location>
        <begin position="253"/>
        <end position="294"/>
    </location>
</feature>
<feature type="region of interest" description="Disordered" evidence="1">
    <location>
        <begin position="251"/>
        <end position="312"/>
    </location>
</feature>
<dbReference type="AlphaFoldDB" id="A0AAV5BPP3"/>
<protein>
    <submittedName>
        <fullName evidence="2">Uncharacterized protein</fullName>
    </submittedName>
</protein>
<name>A0AAV5BPP3_ELECO</name>
<dbReference type="PANTHER" id="PTHR36707">
    <property type="entry name" value="T20M3.17 PROTEIN"/>
    <property type="match status" value="1"/>
</dbReference>
<evidence type="ECO:0000313" key="3">
    <source>
        <dbReference type="Proteomes" id="UP001054889"/>
    </source>
</evidence>
<organism evidence="2 3">
    <name type="scientific">Eleusine coracana subsp. coracana</name>
    <dbReference type="NCBI Taxonomy" id="191504"/>
    <lineage>
        <taxon>Eukaryota</taxon>
        <taxon>Viridiplantae</taxon>
        <taxon>Streptophyta</taxon>
        <taxon>Embryophyta</taxon>
        <taxon>Tracheophyta</taxon>
        <taxon>Spermatophyta</taxon>
        <taxon>Magnoliopsida</taxon>
        <taxon>Liliopsida</taxon>
        <taxon>Poales</taxon>
        <taxon>Poaceae</taxon>
        <taxon>PACMAD clade</taxon>
        <taxon>Chloridoideae</taxon>
        <taxon>Cynodonteae</taxon>
        <taxon>Eleusininae</taxon>
        <taxon>Eleusine</taxon>
    </lineage>
</organism>
<dbReference type="PANTHER" id="PTHR36707:SF1">
    <property type="entry name" value="T20M3.17 PROTEIN"/>
    <property type="match status" value="1"/>
</dbReference>
<reference evidence="2" key="2">
    <citation type="submission" date="2021-12" db="EMBL/GenBank/DDBJ databases">
        <title>Resequencing data analysis of finger millet.</title>
        <authorList>
            <person name="Hatakeyama M."/>
            <person name="Aluri S."/>
            <person name="Balachadran M.T."/>
            <person name="Sivarajan S.R."/>
            <person name="Poveda L."/>
            <person name="Shimizu-Inatsugi R."/>
            <person name="Schlapbach R."/>
            <person name="Sreeman S.M."/>
            <person name="Shimizu K.K."/>
        </authorList>
    </citation>
    <scope>NUCLEOTIDE SEQUENCE</scope>
</reference>
<accession>A0AAV5BPP3</accession>
<evidence type="ECO:0000313" key="2">
    <source>
        <dbReference type="EMBL" id="GJM87694.1"/>
    </source>
</evidence>
<proteinExistence type="predicted"/>
<keyword evidence="3" id="KW-1185">Reference proteome</keyword>
<reference evidence="2" key="1">
    <citation type="journal article" date="2018" name="DNA Res.">
        <title>Multiple hybrid de novo genome assembly of finger millet, an orphan allotetraploid crop.</title>
        <authorList>
            <person name="Hatakeyama M."/>
            <person name="Aluri S."/>
            <person name="Balachadran M.T."/>
            <person name="Sivarajan S.R."/>
            <person name="Patrignani A."/>
            <person name="Gruter S."/>
            <person name="Poveda L."/>
            <person name="Shimizu-Inatsugi R."/>
            <person name="Baeten J."/>
            <person name="Francoijs K.J."/>
            <person name="Nataraja K.N."/>
            <person name="Reddy Y.A.N."/>
            <person name="Phadnis S."/>
            <person name="Ravikumar R.L."/>
            <person name="Schlapbach R."/>
            <person name="Sreeman S.M."/>
            <person name="Shimizu K.K."/>
        </authorList>
    </citation>
    <scope>NUCLEOTIDE SEQUENCE</scope>
</reference>
<evidence type="ECO:0000256" key="1">
    <source>
        <dbReference type="SAM" id="MobiDB-lite"/>
    </source>
</evidence>
<feature type="region of interest" description="Disordered" evidence="1">
    <location>
        <begin position="174"/>
        <end position="202"/>
    </location>
</feature>
<feature type="compositionally biased region" description="Polar residues" evidence="1">
    <location>
        <begin position="174"/>
        <end position="185"/>
    </location>
</feature>
<comment type="caution">
    <text evidence="2">The sequence shown here is derived from an EMBL/GenBank/DDBJ whole genome shotgun (WGS) entry which is preliminary data.</text>
</comment>
<gene>
    <name evidence="2" type="primary">ga03672</name>
    <name evidence="2" type="ORF">PR202_ga03672</name>
</gene>
<dbReference type="Proteomes" id="UP001054889">
    <property type="component" value="Unassembled WGS sequence"/>
</dbReference>
<sequence>MKDSKGIHDCDGSEYDRETFSLHDKLSTQLSLYSSNGVLLKDTAVSPGSDNEVPSDILHWPLKNLRQNPDREEVTKWRLDKNGFSLILSDSELYADSSYDSSVSEQSSIISSPCVSLAAYSYTLSEDLDRTDIWVSCLDLDEEDSALLPEKEQFLDIFSSEFPSPSFRAVRSLQLGSSNSNPGTSQREEVSSSDDPISWPFDRTSYNSPELDKFLSVSPRQNTLGIRCGQVRQLNPVQRLQKNKLSSAMKCIQPQTSSMSASERTTASQDKIKNTDTAPSRLSIPAKTSASSKHQPVRNCEKKRPPHLKIGTSRKVNSPRLQIDRPPQEIKIGKIRSLVNKKSAIEELIGLDEFDGLEGINSNSKDYQFSMRLSPR</sequence>